<evidence type="ECO:0000313" key="1">
    <source>
        <dbReference type="EMBL" id="KAG0712879.1"/>
    </source>
</evidence>
<accession>A0A8J5CJT3</accession>
<evidence type="ECO:0000313" key="2">
    <source>
        <dbReference type="Proteomes" id="UP000770661"/>
    </source>
</evidence>
<sequence length="267" mass="29364">MSLFSLTPLSSFFEAVCPCLAPSASSPPHLLESKRPLPLFLETTTGGVAGFFAALATVWSGILEDLGKKHVFKGSFPRSVPHLLLQYTRETKGAHFSTPAFSRQSRSGDFRSKLEAVDGLGPSRGLDGDPRTGMVWRTFTPRNGRRDEIFHAPWEGFFDIRASFGRANAPLSLAGMSLVAKNSTGPRCFPRLSLRESTGKDPITESFEDSNVRTRGRAEAASKILGDPSWHMARNQNNFVRVLAQSMKAPLPIPVFKACVKRRLIFP</sequence>
<dbReference type="AlphaFoldDB" id="A0A8J5CJT3"/>
<organism evidence="1 2">
    <name type="scientific">Chionoecetes opilio</name>
    <name type="common">Atlantic snow crab</name>
    <name type="synonym">Cancer opilio</name>
    <dbReference type="NCBI Taxonomy" id="41210"/>
    <lineage>
        <taxon>Eukaryota</taxon>
        <taxon>Metazoa</taxon>
        <taxon>Ecdysozoa</taxon>
        <taxon>Arthropoda</taxon>
        <taxon>Crustacea</taxon>
        <taxon>Multicrustacea</taxon>
        <taxon>Malacostraca</taxon>
        <taxon>Eumalacostraca</taxon>
        <taxon>Eucarida</taxon>
        <taxon>Decapoda</taxon>
        <taxon>Pleocyemata</taxon>
        <taxon>Brachyura</taxon>
        <taxon>Eubrachyura</taxon>
        <taxon>Majoidea</taxon>
        <taxon>Majidae</taxon>
        <taxon>Chionoecetes</taxon>
    </lineage>
</organism>
<name>A0A8J5CJT3_CHIOP</name>
<proteinExistence type="predicted"/>
<reference evidence="1" key="1">
    <citation type="submission" date="2020-07" db="EMBL/GenBank/DDBJ databases">
        <title>The High-quality genome of the commercially important snow crab, Chionoecetes opilio.</title>
        <authorList>
            <person name="Jeong J.-H."/>
            <person name="Ryu S."/>
        </authorList>
    </citation>
    <scope>NUCLEOTIDE SEQUENCE</scope>
    <source>
        <strain evidence="1">MADBK_172401_WGS</strain>
        <tissue evidence="1">Digestive gland</tissue>
    </source>
</reference>
<dbReference type="Proteomes" id="UP000770661">
    <property type="component" value="Unassembled WGS sequence"/>
</dbReference>
<gene>
    <name evidence="1" type="ORF">GWK47_017430</name>
</gene>
<keyword evidence="2" id="KW-1185">Reference proteome</keyword>
<comment type="caution">
    <text evidence="1">The sequence shown here is derived from an EMBL/GenBank/DDBJ whole genome shotgun (WGS) entry which is preliminary data.</text>
</comment>
<protein>
    <submittedName>
        <fullName evidence="1">Uncharacterized protein</fullName>
    </submittedName>
</protein>
<dbReference type="EMBL" id="JACEEZ010022012">
    <property type="protein sequence ID" value="KAG0712879.1"/>
    <property type="molecule type" value="Genomic_DNA"/>
</dbReference>